<dbReference type="InterPro" id="IPR032387">
    <property type="entry name" value="ACAS_N"/>
</dbReference>
<dbReference type="GO" id="GO:0003987">
    <property type="term" value="F:acetate-CoA ligase activity"/>
    <property type="evidence" value="ECO:0007669"/>
    <property type="project" value="UniProtKB-EC"/>
</dbReference>
<protein>
    <recommendedName>
        <fullName evidence="2">acetate--CoA ligase</fullName>
        <ecNumber evidence="2">6.2.1.1</ecNumber>
    </recommendedName>
</protein>
<dbReference type="AlphaFoldDB" id="A0A2R4XGI2"/>
<dbReference type="PANTHER" id="PTHR24095:SF14">
    <property type="entry name" value="ACETYL-COENZYME A SYNTHETASE 1"/>
    <property type="match status" value="1"/>
</dbReference>
<dbReference type="Proteomes" id="UP000244571">
    <property type="component" value="Chromosome"/>
</dbReference>
<evidence type="ECO:0000256" key="2">
    <source>
        <dbReference type="ARBA" id="ARBA00013275"/>
    </source>
</evidence>
<dbReference type="SUPFAM" id="SSF56801">
    <property type="entry name" value="Acetyl-CoA synthetase-like"/>
    <property type="match status" value="1"/>
</dbReference>
<evidence type="ECO:0000256" key="4">
    <source>
        <dbReference type="ARBA" id="ARBA00022741"/>
    </source>
</evidence>
<dbReference type="GO" id="GO:0005524">
    <property type="term" value="F:ATP binding"/>
    <property type="evidence" value="ECO:0007669"/>
    <property type="project" value="UniProtKB-KW"/>
</dbReference>
<evidence type="ECO:0000259" key="9">
    <source>
        <dbReference type="Pfam" id="PF16177"/>
    </source>
</evidence>
<feature type="domain" description="AMP-binding enzyme C-terminal" evidence="8">
    <location>
        <begin position="533"/>
        <end position="612"/>
    </location>
</feature>
<dbReference type="EC" id="6.2.1.1" evidence="2"/>
<dbReference type="Pfam" id="PF00501">
    <property type="entry name" value="AMP-binding"/>
    <property type="match status" value="1"/>
</dbReference>
<sequence>MIMKNDLPVWLPGKDEIENSFVARFIRYCGFESYEALHRFSIEQDDQYWRKYIEFSGFVWKRDHETFVHFERGVEFPQWFIGGQLNWVDSVLRWSDDTFTADRPAIIAERESGHCQQVTYKELAQKVRAFANGLRQIGIKRGDRVGMLMENGVEANVSLIAISYIGAVAVPLFTGFGVDAIISRLASCDARLILATTGFPRRGRFVDAQAYIRDAVKELPSVEHIYWKPSPEGSELEAHDLRWSQLLAHSDEASVSESMDPNDPFLLIYTSGTTGKPKGPVHTHAGFPLKMAHDSNVHINIGKGDVLCWPADMGWIAGPIVSFSALLNGATLVTYDGAPDTPDWGVMGSLIEKYRVTHFGASPTLIRGLQAHASDALAHDFSSIKVLITAGESITPEHHYWFQTTFGRGECPIINITGGTEVSCALLSSVVVKPIAPSCFNTTSPAVSADVVDASGQSVTGEIGELVVRKPFVGMCSSFWRDDKRYLESYWQTISGIWVHGDLALHDTDGYYYLLGRSDDTIKVAGKRLGPAEVEAILVELPQIADVAAIGVADAMKGNRLVVFLTPKPDFNGDPEVLKQTVMDLVQSRMGKPFRPSEVYVASQLPKTRSTKVMRRLIRNVYMNAPYGDLSSLDNPAALDELKHLIPRV</sequence>
<dbReference type="PANTHER" id="PTHR24095">
    <property type="entry name" value="ACETYL-COENZYME A SYNTHETASE"/>
    <property type="match status" value="1"/>
</dbReference>
<dbReference type="OrthoDB" id="9766486at2"/>
<gene>
    <name evidence="10" type="ORF">DBV39_03395</name>
</gene>
<proteinExistence type="inferred from homology"/>
<evidence type="ECO:0000256" key="3">
    <source>
        <dbReference type="ARBA" id="ARBA00022598"/>
    </source>
</evidence>
<keyword evidence="6" id="KW-0007">Acetylation</keyword>
<keyword evidence="3 10" id="KW-0436">Ligase</keyword>
<name>A0A2R4XGI2_9BURK</name>
<dbReference type="InterPro" id="IPR020845">
    <property type="entry name" value="AMP-binding_CS"/>
</dbReference>
<dbReference type="InterPro" id="IPR000873">
    <property type="entry name" value="AMP-dep_synth/lig_dom"/>
</dbReference>
<comment type="similarity">
    <text evidence="1">Belongs to the ATP-dependent AMP-binding enzyme family.</text>
</comment>
<evidence type="ECO:0000256" key="5">
    <source>
        <dbReference type="ARBA" id="ARBA00022840"/>
    </source>
</evidence>
<dbReference type="KEGG" id="boz:DBV39_03395"/>
<dbReference type="InterPro" id="IPR042099">
    <property type="entry name" value="ANL_N_sf"/>
</dbReference>
<organism evidence="10 11">
    <name type="scientific">Orrella marina</name>
    <dbReference type="NCBI Taxonomy" id="2163011"/>
    <lineage>
        <taxon>Bacteria</taxon>
        <taxon>Pseudomonadati</taxon>
        <taxon>Pseudomonadota</taxon>
        <taxon>Betaproteobacteria</taxon>
        <taxon>Burkholderiales</taxon>
        <taxon>Alcaligenaceae</taxon>
        <taxon>Orrella</taxon>
    </lineage>
</organism>
<evidence type="ECO:0000256" key="6">
    <source>
        <dbReference type="ARBA" id="ARBA00022990"/>
    </source>
</evidence>
<feature type="domain" description="AMP-dependent synthetase/ligase" evidence="7">
    <location>
        <begin position="100"/>
        <end position="474"/>
    </location>
</feature>
<dbReference type="Gene3D" id="3.30.300.30">
    <property type="match status" value="1"/>
</dbReference>
<dbReference type="Pfam" id="PF16177">
    <property type="entry name" value="ACAS_N"/>
    <property type="match status" value="1"/>
</dbReference>
<dbReference type="EMBL" id="CP028901">
    <property type="protein sequence ID" value="AWB32917.1"/>
    <property type="molecule type" value="Genomic_DNA"/>
</dbReference>
<reference evidence="10 11" key="1">
    <citation type="submission" date="2018-04" db="EMBL/GenBank/DDBJ databases">
        <title>Bordetella sp. HZ20 isolated from seawater.</title>
        <authorList>
            <person name="Sun C."/>
        </authorList>
    </citation>
    <scope>NUCLEOTIDE SEQUENCE [LARGE SCALE GENOMIC DNA]</scope>
    <source>
        <strain evidence="10 11">HZ20</strain>
    </source>
</reference>
<evidence type="ECO:0000313" key="10">
    <source>
        <dbReference type="EMBL" id="AWB32917.1"/>
    </source>
</evidence>
<feature type="domain" description="Acetyl-coenzyme A synthetase N-terminal" evidence="9">
    <location>
        <begin position="34"/>
        <end position="87"/>
    </location>
</feature>
<dbReference type="InterPro" id="IPR025110">
    <property type="entry name" value="AMP-bd_C"/>
</dbReference>
<dbReference type="InterPro" id="IPR045851">
    <property type="entry name" value="AMP-bd_C_sf"/>
</dbReference>
<keyword evidence="11" id="KW-1185">Reference proteome</keyword>
<evidence type="ECO:0000259" key="7">
    <source>
        <dbReference type="Pfam" id="PF00501"/>
    </source>
</evidence>
<dbReference type="PROSITE" id="PS00455">
    <property type="entry name" value="AMP_BINDING"/>
    <property type="match status" value="1"/>
</dbReference>
<evidence type="ECO:0000259" key="8">
    <source>
        <dbReference type="Pfam" id="PF13193"/>
    </source>
</evidence>
<evidence type="ECO:0000313" key="11">
    <source>
        <dbReference type="Proteomes" id="UP000244571"/>
    </source>
</evidence>
<keyword evidence="4" id="KW-0547">Nucleotide-binding</keyword>
<dbReference type="Pfam" id="PF13193">
    <property type="entry name" value="AMP-binding_C"/>
    <property type="match status" value="1"/>
</dbReference>
<dbReference type="Gene3D" id="3.40.50.12780">
    <property type="entry name" value="N-terminal domain of ligase-like"/>
    <property type="match status" value="1"/>
</dbReference>
<accession>A0A2R4XGI2</accession>
<evidence type="ECO:0000256" key="1">
    <source>
        <dbReference type="ARBA" id="ARBA00006432"/>
    </source>
</evidence>
<dbReference type="GO" id="GO:0006085">
    <property type="term" value="P:acetyl-CoA biosynthetic process"/>
    <property type="evidence" value="ECO:0007669"/>
    <property type="project" value="TreeGrafter"/>
</dbReference>
<keyword evidence="5" id="KW-0067">ATP-binding</keyword>